<proteinExistence type="inferred from homology"/>
<comment type="similarity">
    <text evidence="1">Belongs to the metallophosphoesterase superfamily. YfcE family.</text>
</comment>
<evidence type="ECO:0000313" key="3">
    <source>
        <dbReference type="EMBL" id="KUK17960.1"/>
    </source>
</evidence>
<dbReference type="GO" id="GO:0046872">
    <property type="term" value="F:metal ion binding"/>
    <property type="evidence" value="ECO:0007669"/>
    <property type="project" value="UniProtKB-KW"/>
</dbReference>
<feature type="domain" description="Calcineurin-like phosphoesterase" evidence="2">
    <location>
        <begin position="19"/>
        <end position="170"/>
    </location>
</feature>
<sequence>MWINLIYEYPREILGKNVKLGILGDTHYPDKTSHLPDLIFNVFKSEKVDLILHTGDLTAPEVLERLTEISPTIAVKGNLDQTTLPEEKILEINNLKIGLIHGHQFLSLDEQILKYKALEMGVDILIFGHTHRFFYNKYEYMGKEVILFNPGSPTVPRMSDPTFVVGEITERKFKFRIFKPWETQWKHP</sequence>
<dbReference type="InterPro" id="IPR000979">
    <property type="entry name" value="Phosphodiesterase_MJ0936/Vps29"/>
</dbReference>
<gene>
    <name evidence="3" type="ORF">XD54_0795</name>
</gene>
<dbReference type="Pfam" id="PF12850">
    <property type="entry name" value="Metallophos_2"/>
    <property type="match status" value="1"/>
</dbReference>
<dbReference type="Gene3D" id="3.60.21.10">
    <property type="match status" value="1"/>
</dbReference>
<reference evidence="4" key="1">
    <citation type="journal article" date="2015" name="MBio">
        <title>Genome-Resolved Metagenomic Analysis Reveals Roles for Candidate Phyla and Other Microbial Community Members in Biogeochemical Transformations in Oil Reservoirs.</title>
        <authorList>
            <person name="Hu P."/>
            <person name="Tom L."/>
            <person name="Singh A."/>
            <person name="Thomas B.C."/>
            <person name="Baker B.J."/>
            <person name="Piceno Y.M."/>
            <person name="Andersen G.L."/>
            <person name="Banfield J.F."/>
        </authorList>
    </citation>
    <scope>NUCLEOTIDE SEQUENCE [LARGE SCALE GENOMIC DNA]</scope>
</reference>
<dbReference type="InterPro" id="IPR029052">
    <property type="entry name" value="Metallo-depent_PP-like"/>
</dbReference>
<organism evidence="3 4">
    <name type="scientific">Thermococcus sibiricus</name>
    <dbReference type="NCBI Taxonomy" id="172049"/>
    <lineage>
        <taxon>Archaea</taxon>
        <taxon>Methanobacteriati</taxon>
        <taxon>Methanobacteriota</taxon>
        <taxon>Thermococci</taxon>
        <taxon>Thermococcales</taxon>
        <taxon>Thermococcaceae</taxon>
        <taxon>Thermococcus</taxon>
    </lineage>
</organism>
<comment type="cofactor">
    <cofactor evidence="1">
        <name>a divalent metal cation</name>
        <dbReference type="ChEBI" id="CHEBI:60240"/>
    </cofactor>
</comment>
<dbReference type="SUPFAM" id="SSF56300">
    <property type="entry name" value="Metallo-dependent phosphatases"/>
    <property type="match status" value="1"/>
</dbReference>
<dbReference type="CDD" id="cd00841">
    <property type="entry name" value="MPP_YfcE"/>
    <property type="match status" value="1"/>
</dbReference>
<dbReference type="Proteomes" id="UP000053911">
    <property type="component" value="Unassembled WGS sequence"/>
</dbReference>
<accession>A0A101EMA7</accession>
<keyword evidence="1" id="KW-0479">Metal-binding</keyword>
<name>A0A101EMA7_9EURY</name>
<evidence type="ECO:0000259" key="2">
    <source>
        <dbReference type="Pfam" id="PF12850"/>
    </source>
</evidence>
<dbReference type="PANTHER" id="PTHR11124">
    <property type="entry name" value="VACUOLAR SORTING PROTEIN VPS29"/>
    <property type="match status" value="1"/>
</dbReference>
<dbReference type="PATRIC" id="fig|172049.5.peg.1571"/>
<comment type="caution">
    <text evidence="3">The sequence shown here is derived from an EMBL/GenBank/DDBJ whole genome shotgun (WGS) entry which is preliminary data.</text>
</comment>
<dbReference type="EC" id="3.1.4.-" evidence="1"/>
<evidence type="ECO:0000313" key="4">
    <source>
        <dbReference type="Proteomes" id="UP000053911"/>
    </source>
</evidence>
<dbReference type="InterPro" id="IPR041802">
    <property type="entry name" value="MPP_YfcE"/>
</dbReference>
<dbReference type="AlphaFoldDB" id="A0A101EMA7"/>
<dbReference type="InterPro" id="IPR024654">
    <property type="entry name" value="Calcineurin-like_PHP_lpxH"/>
</dbReference>
<dbReference type="NCBIfam" id="TIGR00040">
    <property type="entry name" value="yfcE"/>
    <property type="match status" value="1"/>
</dbReference>
<evidence type="ECO:0000256" key="1">
    <source>
        <dbReference type="RuleBase" id="RU362039"/>
    </source>
</evidence>
<dbReference type="EMBL" id="LGFD01000011">
    <property type="protein sequence ID" value="KUK17960.1"/>
    <property type="molecule type" value="Genomic_DNA"/>
</dbReference>
<dbReference type="GO" id="GO:0016787">
    <property type="term" value="F:hydrolase activity"/>
    <property type="evidence" value="ECO:0007669"/>
    <property type="project" value="UniProtKB-UniRule"/>
</dbReference>
<protein>
    <recommendedName>
        <fullName evidence="1">Phosphoesterase</fullName>
        <ecNumber evidence="1">3.1.4.-</ecNumber>
    </recommendedName>
</protein>